<sequence>MRHLRRPGTRAQYISATGTAKTLVAIRIALAREVTLVVAPTLDLAAQTPLAWRRDGYLRRDGGYDVSDYTSVLPEFGDLADFVEFVDAAHQRGRA</sequence>
<dbReference type="InterPro" id="IPR017853">
    <property type="entry name" value="GH"/>
</dbReference>
<dbReference type="SUPFAM" id="SSF51445">
    <property type="entry name" value="(Trans)glycosidases"/>
    <property type="match status" value="1"/>
</dbReference>
<comment type="caution">
    <text evidence="2">The sequence shown here is derived from an EMBL/GenBank/DDBJ whole genome shotgun (WGS) entry which is preliminary data.</text>
</comment>
<keyword evidence="3" id="KW-1185">Reference proteome</keyword>
<evidence type="ECO:0000313" key="2">
    <source>
        <dbReference type="EMBL" id="OEJ21677.1"/>
    </source>
</evidence>
<evidence type="ECO:0000259" key="1">
    <source>
        <dbReference type="Pfam" id="PF00128"/>
    </source>
</evidence>
<dbReference type="Pfam" id="PF00128">
    <property type="entry name" value="Alpha-amylase"/>
    <property type="match status" value="1"/>
</dbReference>
<accession>A0A1E5NZE2</accession>
<dbReference type="AlphaFoldDB" id="A0A1E5NZE2"/>
<gene>
    <name evidence="2" type="ORF">AS594_39930</name>
</gene>
<evidence type="ECO:0000313" key="3">
    <source>
        <dbReference type="Proteomes" id="UP000095759"/>
    </source>
</evidence>
<feature type="domain" description="Glycosyl hydrolase family 13 catalytic" evidence="1">
    <location>
        <begin position="60"/>
        <end position="93"/>
    </location>
</feature>
<dbReference type="InterPro" id="IPR006047">
    <property type="entry name" value="GH13_cat_dom"/>
</dbReference>
<name>A0A1E5NZE2_9ACTN</name>
<dbReference type="GO" id="GO:0005975">
    <property type="term" value="P:carbohydrate metabolic process"/>
    <property type="evidence" value="ECO:0007669"/>
    <property type="project" value="InterPro"/>
</dbReference>
<reference evidence="2 3" key="1">
    <citation type="submission" date="2016-08" db="EMBL/GenBank/DDBJ databases">
        <title>Complete genome sequence of Streptomyces agglomeratus strain 6-3-2, a novel anti-MRSA actinomycete isolated from Wuli of Tebit, China.</title>
        <authorList>
            <person name="Chen X."/>
        </authorList>
    </citation>
    <scope>NUCLEOTIDE SEQUENCE [LARGE SCALE GENOMIC DNA]</scope>
    <source>
        <strain evidence="2 3">6-3-2</strain>
    </source>
</reference>
<protein>
    <recommendedName>
        <fullName evidence="1">Glycosyl hydrolase family 13 catalytic domain-containing protein</fullName>
    </recommendedName>
</protein>
<dbReference type="Proteomes" id="UP000095759">
    <property type="component" value="Unassembled WGS sequence"/>
</dbReference>
<dbReference type="EMBL" id="MEHJ01000002">
    <property type="protein sequence ID" value="OEJ21677.1"/>
    <property type="molecule type" value="Genomic_DNA"/>
</dbReference>
<organism evidence="2 3">
    <name type="scientific">Streptomyces agglomeratus</name>
    <dbReference type="NCBI Taxonomy" id="285458"/>
    <lineage>
        <taxon>Bacteria</taxon>
        <taxon>Bacillati</taxon>
        <taxon>Actinomycetota</taxon>
        <taxon>Actinomycetes</taxon>
        <taxon>Kitasatosporales</taxon>
        <taxon>Streptomycetaceae</taxon>
        <taxon>Streptomyces</taxon>
    </lineage>
</organism>
<dbReference type="Gene3D" id="3.20.20.80">
    <property type="entry name" value="Glycosidases"/>
    <property type="match status" value="1"/>
</dbReference>
<proteinExistence type="predicted"/>